<dbReference type="GO" id="GO:0016874">
    <property type="term" value="F:ligase activity"/>
    <property type="evidence" value="ECO:0007669"/>
    <property type="project" value="UniProtKB-KW"/>
</dbReference>
<feature type="transmembrane region" description="Helical" evidence="5">
    <location>
        <begin position="211"/>
        <end position="230"/>
    </location>
</feature>
<dbReference type="InterPro" id="IPR007016">
    <property type="entry name" value="O-antigen_ligase-rel_domated"/>
</dbReference>
<feature type="transmembrane region" description="Helical" evidence="5">
    <location>
        <begin position="188"/>
        <end position="205"/>
    </location>
</feature>
<reference evidence="7 8" key="1">
    <citation type="submission" date="2020-10" db="EMBL/GenBank/DDBJ databases">
        <title>Campylobacter and Helicobacter PacBio genomes.</title>
        <authorList>
            <person name="Lane C."/>
        </authorList>
    </citation>
    <scope>NUCLEOTIDE SEQUENCE [LARGE SCALE GENOMIC DNA]</scope>
    <source>
        <strain evidence="7 8">2016D-0077</strain>
    </source>
</reference>
<evidence type="ECO:0000259" key="6">
    <source>
        <dbReference type="Pfam" id="PF04932"/>
    </source>
</evidence>
<dbReference type="PANTHER" id="PTHR37422:SF17">
    <property type="entry name" value="O-ANTIGEN LIGASE"/>
    <property type="match status" value="1"/>
</dbReference>
<evidence type="ECO:0000256" key="4">
    <source>
        <dbReference type="ARBA" id="ARBA00023136"/>
    </source>
</evidence>
<keyword evidence="4 5" id="KW-0472">Membrane</keyword>
<dbReference type="Pfam" id="PF04932">
    <property type="entry name" value="Wzy_C"/>
    <property type="match status" value="1"/>
</dbReference>
<dbReference type="PANTHER" id="PTHR37422">
    <property type="entry name" value="TEICHURONIC ACID BIOSYNTHESIS PROTEIN TUAE"/>
    <property type="match status" value="1"/>
</dbReference>
<feature type="transmembrane region" description="Helical" evidence="5">
    <location>
        <begin position="373"/>
        <end position="392"/>
    </location>
</feature>
<feature type="transmembrane region" description="Helical" evidence="5">
    <location>
        <begin position="398"/>
        <end position="417"/>
    </location>
</feature>
<feature type="transmembrane region" description="Helical" evidence="5">
    <location>
        <begin position="70"/>
        <end position="89"/>
    </location>
</feature>
<evidence type="ECO:0000256" key="3">
    <source>
        <dbReference type="ARBA" id="ARBA00022989"/>
    </source>
</evidence>
<feature type="transmembrane region" description="Helical" evidence="5">
    <location>
        <begin position="125"/>
        <end position="142"/>
    </location>
</feature>
<dbReference type="GO" id="GO:0016020">
    <property type="term" value="C:membrane"/>
    <property type="evidence" value="ECO:0007669"/>
    <property type="project" value="UniProtKB-SubCell"/>
</dbReference>
<evidence type="ECO:0000256" key="2">
    <source>
        <dbReference type="ARBA" id="ARBA00022692"/>
    </source>
</evidence>
<dbReference type="EMBL" id="CP063078">
    <property type="protein sequence ID" value="QOQ86773.1"/>
    <property type="molecule type" value="Genomic_DNA"/>
</dbReference>
<dbReference type="InterPro" id="IPR051533">
    <property type="entry name" value="WaaL-like"/>
</dbReference>
<comment type="subcellular location">
    <subcellularLocation>
        <location evidence="1">Membrane</location>
        <topology evidence="1">Multi-pass membrane protein</topology>
    </subcellularLocation>
</comment>
<evidence type="ECO:0000256" key="5">
    <source>
        <dbReference type="SAM" id="Phobius"/>
    </source>
</evidence>
<organism evidence="7 8">
    <name type="scientific">Campylobacter corcagiensis</name>
    <dbReference type="NCBI Taxonomy" id="1448857"/>
    <lineage>
        <taxon>Bacteria</taxon>
        <taxon>Pseudomonadati</taxon>
        <taxon>Campylobacterota</taxon>
        <taxon>Epsilonproteobacteria</taxon>
        <taxon>Campylobacterales</taxon>
        <taxon>Campylobacteraceae</taxon>
        <taxon>Campylobacter</taxon>
    </lineage>
</organism>
<sequence>MGSQSLRYIDCAICVLLFIFIICEHHVEFTAIKNISLYLALFLSLALFSTNKQVVCNNIKNNFLLAKYQLIFLSIFIFYAFVIALFPYSKEFGTFGNTFSEFGRGVSFLFVVLIYASSSETKPKIFFYSLLAAYVLITLYYMKPLFTEFDKINVNGETSRIINRAYSFFVDRFFIFGLMGIFLFKNKYLKSFFIIFSLIAVIMSILTGARGAWLCLVVCVILFLIAIFFTRYKNTIKKRYKPILFITILSVIVVGYFASRSGIFQYKISQNNSSGRDMILKERFPLLLKSDRAFWGLGYEEHQYDEFLSNKLDEGHNISMMIIRNGKRHWWNDEPFFIGNYYYFGFIGTLALFLSFFALLISCFAEFKKSRNLLYAGIFISVFSYFGVRGIVETYNLKILYLFYMIGFFILVKRGLLPKNKI</sequence>
<name>A0A7M1LEL6_9BACT</name>
<feature type="transmembrane region" description="Helical" evidence="5">
    <location>
        <begin position="101"/>
        <end position="119"/>
    </location>
</feature>
<accession>A0A7M1LEL6</accession>
<protein>
    <submittedName>
        <fullName evidence="7">O-antigen ligase family protein</fullName>
    </submittedName>
</protein>
<keyword evidence="8" id="KW-1185">Reference proteome</keyword>
<proteinExistence type="predicted"/>
<dbReference type="OrthoDB" id="5355243at2"/>
<gene>
    <name evidence="7" type="ORF">IMC76_06015</name>
</gene>
<keyword evidence="3 5" id="KW-1133">Transmembrane helix</keyword>
<evidence type="ECO:0000313" key="8">
    <source>
        <dbReference type="Proteomes" id="UP000594749"/>
    </source>
</evidence>
<feature type="domain" description="O-antigen ligase-related" evidence="6">
    <location>
        <begin position="196"/>
        <end position="298"/>
    </location>
</feature>
<feature type="transmembrane region" description="Helical" evidence="5">
    <location>
        <begin position="6"/>
        <end position="23"/>
    </location>
</feature>
<dbReference type="AlphaFoldDB" id="A0A7M1LEL6"/>
<evidence type="ECO:0000256" key="1">
    <source>
        <dbReference type="ARBA" id="ARBA00004141"/>
    </source>
</evidence>
<evidence type="ECO:0000313" key="7">
    <source>
        <dbReference type="EMBL" id="QOQ86773.1"/>
    </source>
</evidence>
<dbReference type="RefSeq" id="WP_025803233.1">
    <property type="nucleotide sequence ID" value="NZ_CP053842.1"/>
</dbReference>
<dbReference type="Proteomes" id="UP000594749">
    <property type="component" value="Chromosome"/>
</dbReference>
<keyword evidence="7" id="KW-0436">Ligase</keyword>
<feature type="transmembrane region" description="Helical" evidence="5">
    <location>
        <begin position="35"/>
        <end position="50"/>
    </location>
</feature>
<feature type="transmembrane region" description="Helical" evidence="5">
    <location>
        <begin position="341"/>
        <end position="361"/>
    </location>
</feature>
<keyword evidence="2 5" id="KW-0812">Transmembrane</keyword>
<feature type="transmembrane region" description="Helical" evidence="5">
    <location>
        <begin position="242"/>
        <end position="259"/>
    </location>
</feature>